<evidence type="ECO:0000313" key="2">
    <source>
        <dbReference type="Proteomes" id="UP000248188"/>
    </source>
</evidence>
<dbReference type="AlphaFoldDB" id="A0A9Q6N7L6"/>
<evidence type="ECO:0000313" key="1">
    <source>
        <dbReference type="EMBL" id="PYC34966.1"/>
    </source>
</evidence>
<reference evidence="1 2" key="1">
    <citation type="submission" date="2018-06" db="EMBL/GenBank/DDBJ databases">
        <title>Pseudomonas diversity within urban Lake Michigan freshwaters.</title>
        <authorList>
            <person name="Batrich M."/>
            <person name="Hatzopoulos T."/>
            <person name="Putonti C."/>
        </authorList>
    </citation>
    <scope>NUCLEOTIDE SEQUENCE [LARGE SCALE GENOMIC DNA]</scope>
    <source>
        <strain evidence="1 2">MB-090624</strain>
    </source>
</reference>
<gene>
    <name evidence="1" type="ORF">DMX08_17015</name>
</gene>
<organism evidence="1 2">
    <name type="scientific">Pseudomonas protegens</name>
    <dbReference type="NCBI Taxonomy" id="380021"/>
    <lineage>
        <taxon>Bacteria</taxon>
        <taxon>Pseudomonadati</taxon>
        <taxon>Pseudomonadota</taxon>
        <taxon>Gammaproteobacteria</taxon>
        <taxon>Pseudomonadales</taxon>
        <taxon>Pseudomonadaceae</taxon>
        <taxon>Pseudomonas</taxon>
    </lineage>
</organism>
<dbReference type="RefSeq" id="WP_110652505.1">
    <property type="nucleotide sequence ID" value="NZ_QJRN01000010.1"/>
</dbReference>
<sequence length="96" mass="10408">MGNMLRKGQVALVRMFSGDDPVRLFSLMLAAYLGISASALPSLTCPRYQATSVDGYQPTAVLPISRESTLTLDAEPVIGRIALPSTQQQPAPRWVF</sequence>
<name>A0A9Q6N7L6_9PSED</name>
<dbReference type="EMBL" id="QJRN01000010">
    <property type="protein sequence ID" value="PYC34966.1"/>
    <property type="molecule type" value="Genomic_DNA"/>
</dbReference>
<proteinExistence type="predicted"/>
<dbReference type="Proteomes" id="UP000248188">
    <property type="component" value="Unassembled WGS sequence"/>
</dbReference>
<accession>A0A9Q6N7L6</accession>
<comment type="caution">
    <text evidence="1">The sequence shown here is derived from an EMBL/GenBank/DDBJ whole genome shotgun (WGS) entry which is preliminary data.</text>
</comment>
<protein>
    <submittedName>
        <fullName evidence="1">Uncharacterized protein</fullName>
    </submittedName>
</protein>